<gene>
    <name evidence="1" type="ORF">Pcinc_015083</name>
</gene>
<keyword evidence="2" id="KW-1185">Reference proteome</keyword>
<accession>A0AAE1FVL2</accession>
<dbReference type="EMBL" id="JAWQEG010001325">
    <property type="protein sequence ID" value="KAK3880400.1"/>
    <property type="molecule type" value="Genomic_DNA"/>
</dbReference>
<comment type="caution">
    <text evidence="1">The sequence shown here is derived from an EMBL/GenBank/DDBJ whole genome shotgun (WGS) entry which is preliminary data.</text>
</comment>
<proteinExistence type="predicted"/>
<protein>
    <submittedName>
        <fullName evidence="1">Uncharacterized protein</fullName>
    </submittedName>
</protein>
<dbReference type="Proteomes" id="UP001286313">
    <property type="component" value="Unassembled WGS sequence"/>
</dbReference>
<dbReference type="AlphaFoldDB" id="A0AAE1FVL2"/>
<reference evidence="1" key="1">
    <citation type="submission" date="2023-10" db="EMBL/GenBank/DDBJ databases">
        <title>Genome assemblies of two species of porcelain crab, Petrolisthes cinctipes and Petrolisthes manimaculis (Anomura: Porcellanidae).</title>
        <authorList>
            <person name="Angst P."/>
        </authorList>
    </citation>
    <scope>NUCLEOTIDE SEQUENCE</scope>
    <source>
        <strain evidence="1">PB745_01</strain>
        <tissue evidence="1">Gill</tissue>
    </source>
</reference>
<name>A0AAE1FVL2_PETCI</name>
<sequence length="67" mass="7946">MQIFPSKKFVVTQMDWLSIQVFTSPYTLADIYFRQICVIQDRSKDIEHRTNNVGLAPYHYSRGTRSF</sequence>
<evidence type="ECO:0000313" key="2">
    <source>
        <dbReference type="Proteomes" id="UP001286313"/>
    </source>
</evidence>
<evidence type="ECO:0000313" key="1">
    <source>
        <dbReference type="EMBL" id="KAK3880400.1"/>
    </source>
</evidence>
<organism evidence="1 2">
    <name type="scientific">Petrolisthes cinctipes</name>
    <name type="common">Flat porcelain crab</name>
    <dbReference type="NCBI Taxonomy" id="88211"/>
    <lineage>
        <taxon>Eukaryota</taxon>
        <taxon>Metazoa</taxon>
        <taxon>Ecdysozoa</taxon>
        <taxon>Arthropoda</taxon>
        <taxon>Crustacea</taxon>
        <taxon>Multicrustacea</taxon>
        <taxon>Malacostraca</taxon>
        <taxon>Eumalacostraca</taxon>
        <taxon>Eucarida</taxon>
        <taxon>Decapoda</taxon>
        <taxon>Pleocyemata</taxon>
        <taxon>Anomura</taxon>
        <taxon>Galatheoidea</taxon>
        <taxon>Porcellanidae</taxon>
        <taxon>Petrolisthes</taxon>
    </lineage>
</organism>